<proteinExistence type="predicted"/>
<dbReference type="InterPro" id="IPR018713">
    <property type="entry name" value="MPAB/Lcp_cat_dom"/>
</dbReference>
<dbReference type="PANTHER" id="PTHR36124">
    <property type="match status" value="1"/>
</dbReference>
<keyword evidence="2" id="KW-1133">Transmembrane helix</keyword>
<organism evidence="4 5">
    <name type="scientific">Ephemerocybe angulata</name>
    <dbReference type="NCBI Taxonomy" id="980116"/>
    <lineage>
        <taxon>Eukaryota</taxon>
        <taxon>Fungi</taxon>
        <taxon>Dikarya</taxon>
        <taxon>Basidiomycota</taxon>
        <taxon>Agaricomycotina</taxon>
        <taxon>Agaricomycetes</taxon>
        <taxon>Agaricomycetidae</taxon>
        <taxon>Agaricales</taxon>
        <taxon>Agaricineae</taxon>
        <taxon>Psathyrellaceae</taxon>
        <taxon>Ephemerocybe</taxon>
    </lineage>
</organism>
<comment type="caution">
    <text evidence="4">The sequence shown here is derived from an EMBL/GenBank/DDBJ whole genome shotgun (WGS) entry which is preliminary data.</text>
</comment>
<dbReference type="EMBL" id="JAACJK010000164">
    <property type="protein sequence ID" value="KAF5324621.1"/>
    <property type="molecule type" value="Genomic_DNA"/>
</dbReference>
<dbReference type="Proteomes" id="UP000541558">
    <property type="component" value="Unassembled WGS sequence"/>
</dbReference>
<name>A0A8H5BK33_9AGAR</name>
<dbReference type="PANTHER" id="PTHR36124:SF1">
    <property type="entry name" value="ER-BOUND OXYGENASE MPAB_MPAB'_RUBBER OXYGENASE CATALYTIC DOMAIN-CONTAINING PROTEIN"/>
    <property type="match status" value="1"/>
</dbReference>
<evidence type="ECO:0000313" key="5">
    <source>
        <dbReference type="Proteomes" id="UP000541558"/>
    </source>
</evidence>
<protein>
    <recommendedName>
        <fullName evidence="3">ER-bound oxygenase mpaB/mpaB'/Rubber oxygenase catalytic domain-containing protein</fullName>
    </recommendedName>
</protein>
<accession>A0A8H5BK33</accession>
<dbReference type="GO" id="GO:0016491">
    <property type="term" value="F:oxidoreductase activity"/>
    <property type="evidence" value="ECO:0007669"/>
    <property type="project" value="InterPro"/>
</dbReference>
<sequence length="447" mass="50135">MDRLKDIDLDAIWARLHEPVIIAGVVGGVAVLYLGLVRALRWRRYNAIHKKYEAKWKAGKLTPAEAQRVMHVSSVYDMPLLLNKALAFALFKTYGIPTISGLLAATRELGSAEKVARRYADTEILIATWVGCPINGFHNTTADPDPNTPAEDPRASIAIARTNFLHSKYKISNDDYLYTLALFVLEPATWAQRYGWRTLSPMEQDAFFIFWQDVGKKMGITDIPSTLKELTAWSKSYEEVYMVPDESNNLVAGFTTGELLYAVPKALGLKAFGERVVIALLEERVRIAMLLPAQPRPIHWLVETLMNSVWIYQRWFSLPRRDSNPQFSVTINLPKPDANGEIRLRPVEFRSTPWYKGEPTTFFGRGLSKLLVKLGYYGDVPAPKYHSKGYRIEEVGPQSAEGVGIDEVMRNAAKIQGCPIAAPWAPKTASASSVPNPHTQDPLISFD</sequence>
<evidence type="ECO:0000313" key="4">
    <source>
        <dbReference type="EMBL" id="KAF5324621.1"/>
    </source>
</evidence>
<dbReference type="Pfam" id="PF09995">
    <property type="entry name" value="MPAB_Lcp_cat"/>
    <property type="match status" value="1"/>
</dbReference>
<feature type="transmembrane region" description="Helical" evidence="2">
    <location>
        <begin position="20"/>
        <end position="40"/>
    </location>
</feature>
<dbReference type="InterPro" id="IPR046366">
    <property type="entry name" value="MPAB"/>
</dbReference>
<evidence type="ECO:0000259" key="3">
    <source>
        <dbReference type="Pfam" id="PF09995"/>
    </source>
</evidence>
<evidence type="ECO:0000256" key="1">
    <source>
        <dbReference type="SAM" id="MobiDB-lite"/>
    </source>
</evidence>
<evidence type="ECO:0000256" key="2">
    <source>
        <dbReference type="SAM" id="Phobius"/>
    </source>
</evidence>
<keyword evidence="2" id="KW-0472">Membrane</keyword>
<feature type="region of interest" description="Disordered" evidence="1">
    <location>
        <begin position="426"/>
        <end position="447"/>
    </location>
</feature>
<reference evidence="4 5" key="1">
    <citation type="journal article" date="2020" name="ISME J.">
        <title>Uncovering the hidden diversity of litter-decomposition mechanisms in mushroom-forming fungi.</title>
        <authorList>
            <person name="Floudas D."/>
            <person name="Bentzer J."/>
            <person name="Ahren D."/>
            <person name="Johansson T."/>
            <person name="Persson P."/>
            <person name="Tunlid A."/>
        </authorList>
    </citation>
    <scope>NUCLEOTIDE SEQUENCE [LARGE SCALE GENOMIC DNA]</scope>
    <source>
        <strain evidence="4 5">CBS 175.51</strain>
    </source>
</reference>
<keyword evidence="5" id="KW-1185">Reference proteome</keyword>
<dbReference type="OrthoDB" id="545169at2759"/>
<dbReference type="AlphaFoldDB" id="A0A8H5BK33"/>
<feature type="compositionally biased region" description="Polar residues" evidence="1">
    <location>
        <begin position="429"/>
        <end position="439"/>
    </location>
</feature>
<gene>
    <name evidence="4" type="ORF">D9611_004149</name>
</gene>
<keyword evidence="2" id="KW-0812">Transmembrane</keyword>
<feature type="domain" description="ER-bound oxygenase mpaB/mpaB'/Rubber oxygenase catalytic" evidence="3">
    <location>
        <begin position="171"/>
        <end position="297"/>
    </location>
</feature>